<evidence type="ECO:0000313" key="2">
    <source>
        <dbReference type="EMBL" id="ERI80828.1"/>
    </source>
</evidence>
<evidence type="ECO:0000256" key="1">
    <source>
        <dbReference type="SAM" id="MobiDB-lite"/>
    </source>
</evidence>
<organism evidence="2 3">
    <name type="scientific">Bacteroides pyogenes F0041</name>
    <dbReference type="NCBI Taxonomy" id="1321819"/>
    <lineage>
        <taxon>Bacteria</taxon>
        <taxon>Pseudomonadati</taxon>
        <taxon>Bacteroidota</taxon>
        <taxon>Bacteroidia</taxon>
        <taxon>Bacteroidales</taxon>
        <taxon>Bacteroidaceae</taxon>
        <taxon>Bacteroides</taxon>
    </lineage>
</organism>
<dbReference type="PATRIC" id="fig|1321819.3.peg.3284"/>
<reference evidence="2 3" key="1">
    <citation type="submission" date="2013-08" db="EMBL/GenBank/DDBJ databases">
        <authorList>
            <person name="Weinstock G."/>
            <person name="Sodergren E."/>
            <person name="Wylie T."/>
            <person name="Fulton L."/>
            <person name="Fulton R."/>
            <person name="Fronick C."/>
            <person name="O'Laughlin M."/>
            <person name="Godfrey J."/>
            <person name="Miner T."/>
            <person name="Herter B."/>
            <person name="Appelbaum E."/>
            <person name="Cordes M."/>
            <person name="Lek S."/>
            <person name="Wollam A."/>
            <person name="Pepin K.H."/>
            <person name="Palsikar V.B."/>
            <person name="Mitreva M."/>
            <person name="Wilson R.K."/>
        </authorList>
    </citation>
    <scope>NUCLEOTIDE SEQUENCE [LARGE SCALE GENOMIC DNA]</scope>
    <source>
        <strain evidence="2 3">F0041</strain>
    </source>
</reference>
<dbReference type="AlphaFoldDB" id="U2C9Z4"/>
<name>U2C9Z4_9BACE</name>
<gene>
    <name evidence="2" type="ORF">HMPREF1981_03565</name>
</gene>
<comment type="caution">
    <text evidence="2">The sequence shown here is derived from an EMBL/GenBank/DDBJ whole genome shotgun (WGS) entry which is preliminary data.</text>
</comment>
<dbReference type="HOGENOM" id="CLU_3164823_0_0_10"/>
<dbReference type="EMBL" id="AWSV01000182">
    <property type="protein sequence ID" value="ERI80828.1"/>
    <property type="molecule type" value="Genomic_DNA"/>
</dbReference>
<feature type="region of interest" description="Disordered" evidence="1">
    <location>
        <begin position="1"/>
        <end position="47"/>
    </location>
</feature>
<proteinExistence type="predicted"/>
<protein>
    <submittedName>
        <fullName evidence="2">Uncharacterized protein</fullName>
    </submittedName>
</protein>
<accession>U2C9Z4</accession>
<sequence length="47" mass="4765">MLSASGEAAGGGAIKGDCLPQVAATPNRKQSQDIKTEALPRNVRASV</sequence>
<dbReference type="Proteomes" id="UP000016496">
    <property type="component" value="Unassembled WGS sequence"/>
</dbReference>
<evidence type="ECO:0000313" key="3">
    <source>
        <dbReference type="Proteomes" id="UP000016496"/>
    </source>
</evidence>